<evidence type="ECO:0000259" key="6">
    <source>
        <dbReference type="Pfam" id="PF08386"/>
    </source>
</evidence>
<dbReference type="Pfam" id="PF00561">
    <property type="entry name" value="Abhydrolase_1"/>
    <property type="match status" value="1"/>
</dbReference>
<reference evidence="7 8" key="1">
    <citation type="submission" date="2024-09" db="EMBL/GenBank/DDBJ databases">
        <authorList>
            <person name="Sun Q."/>
            <person name="Mori K."/>
        </authorList>
    </citation>
    <scope>NUCLEOTIDE SEQUENCE [LARGE SCALE GENOMIC DNA]</scope>
    <source>
        <strain evidence="7 8">TBRC 1432</strain>
    </source>
</reference>
<evidence type="ECO:0000256" key="3">
    <source>
        <dbReference type="ARBA" id="ARBA00022801"/>
    </source>
</evidence>
<comment type="caution">
    <text evidence="7">The sequence shown here is derived from an EMBL/GenBank/DDBJ whole genome shotgun (WGS) entry which is preliminary data.</text>
</comment>
<keyword evidence="3 7" id="KW-0378">Hydrolase</keyword>
<organism evidence="7 8">
    <name type="scientific">Kutzneria chonburiensis</name>
    <dbReference type="NCBI Taxonomy" id="1483604"/>
    <lineage>
        <taxon>Bacteria</taxon>
        <taxon>Bacillati</taxon>
        <taxon>Actinomycetota</taxon>
        <taxon>Actinomycetes</taxon>
        <taxon>Pseudonocardiales</taxon>
        <taxon>Pseudonocardiaceae</taxon>
        <taxon>Kutzneria</taxon>
    </lineage>
</organism>
<feature type="domain" description="Peptidase S33 tripeptidyl aminopeptidase-like C-terminal" evidence="6">
    <location>
        <begin position="405"/>
        <end position="505"/>
    </location>
</feature>
<dbReference type="SUPFAM" id="SSF53474">
    <property type="entry name" value="alpha/beta-Hydrolases"/>
    <property type="match status" value="1"/>
</dbReference>
<dbReference type="PANTHER" id="PTHR43248">
    <property type="entry name" value="2-SUCCINYL-6-HYDROXY-2,4-CYCLOHEXADIENE-1-CARBOXYLATE SYNTHASE"/>
    <property type="match status" value="1"/>
</dbReference>
<accession>A0ABV6MKT1</accession>
<feature type="signal peptide" evidence="4">
    <location>
        <begin position="1"/>
        <end position="29"/>
    </location>
</feature>
<keyword evidence="8" id="KW-1185">Reference proteome</keyword>
<dbReference type="InterPro" id="IPR051601">
    <property type="entry name" value="Serine_prot/Carboxylest_S33"/>
</dbReference>
<evidence type="ECO:0000313" key="8">
    <source>
        <dbReference type="Proteomes" id="UP001589810"/>
    </source>
</evidence>
<keyword evidence="2 4" id="KW-0732">Signal</keyword>
<sequence>MPSLLRRVTAGLAAVALAAALIPAAPASAAPPLSWGACPADASVPAGALPLDHYQCATLAVPLSYRDVHGPSISIAVGRLPAADQAHKLGTLFYNPGGPGQSGRIPPVLTPELHRRFDLVGFDPRGIGASTTAHCFTSLDQVAVLQRVAAQFPTTPEETKQEIADALTVDDLCARNAGPLYSHLSTANVARDLDRLRAAVGSPTLSYYGLSYGTVIGETYANLFPDRIRAAVLDAVDDPVNWTTGYRPADANVPFSVRLGADLGAQQTLRSFLAACAADTRCAFRQPGTDLLAKYNHVLDRLAAGPVTFIDPATGKPATIRYPDAVSRIIEYLTDAANSPELARFLQALSTPTAAGAVAGPAPIPTEFDSLLAGAATYCADSVNPTDPAVWPRFGAATDLRARGFGPHYTYLSLPCVRFPSADADHYAGPWNRPTAHPVLLVGNSQGDPATPYDGAQRTAGLLGNARLLTLDTFGHGSLGHSQCVDDAVDSYFLRLRLPAVGTVCAPNHGPFEP</sequence>
<dbReference type="Proteomes" id="UP001589810">
    <property type="component" value="Unassembled WGS sequence"/>
</dbReference>
<dbReference type="InterPro" id="IPR029058">
    <property type="entry name" value="AB_hydrolase_fold"/>
</dbReference>
<proteinExistence type="inferred from homology"/>
<dbReference type="PANTHER" id="PTHR43248:SF29">
    <property type="entry name" value="TRIPEPTIDYL AMINOPEPTIDASE"/>
    <property type="match status" value="1"/>
</dbReference>
<dbReference type="GO" id="GO:0016787">
    <property type="term" value="F:hydrolase activity"/>
    <property type="evidence" value="ECO:0007669"/>
    <property type="project" value="UniProtKB-KW"/>
</dbReference>
<evidence type="ECO:0000256" key="2">
    <source>
        <dbReference type="ARBA" id="ARBA00022729"/>
    </source>
</evidence>
<gene>
    <name evidence="7" type="ORF">ACFFH7_05425</name>
</gene>
<name>A0ABV6MKT1_9PSEU</name>
<evidence type="ECO:0000256" key="4">
    <source>
        <dbReference type="SAM" id="SignalP"/>
    </source>
</evidence>
<evidence type="ECO:0000259" key="5">
    <source>
        <dbReference type="Pfam" id="PF00561"/>
    </source>
</evidence>
<dbReference type="InterPro" id="IPR013595">
    <property type="entry name" value="Pept_S33_TAP-like_C"/>
</dbReference>
<dbReference type="Pfam" id="PF08386">
    <property type="entry name" value="Abhydrolase_4"/>
    <property type="match status" value="1"/>
</dbReference>
<dbReference type="Gene3D" id="3.40.50.1820">
    <property type="entry name" value="alpha/beta hydrolase"/>
    <property type="match status" value="1"/>
</dbReference>
<dbReference type="InterPro" id="IPR000073">
    <property type="entry name" value="AB_hydrolase_1"/>
</dbReference>
<evidence type="ECO:0000313" key="7">
    <source>
        <dbReference type="EMBL" id="MFC0540909.1"/>
    </source>
</evidence>
<dbReference type="EMBL" id="JBHLUD010000001">
    <property type="protein sequence ID" value="MFC0540909.1"/>
    <property type="molecule type" value="Genomic_DNA"/>
</dbReference>
<protein>
    <submittedName>
        <fullName evidence="7">Alpha/beta hydrolase</fullName>
    </submittedName>
</protein>
<evidence type="ECO:0000256" key="1">
    <source>
        <dbReference type="ARBA" id="ARBA00010088"/>
    </source>
</evidence>
<feature type="domain" description="AB hydrolase-1" evidence="5">
    <location>
        <begin position="92"/>
        <end position="258"/>
    </location>
</feature>
<dbReference type="RefSeq" id="WP_273939751.1">
    <property type="nucleotide sequence ID" value="NZ_CP097263.1"/>
</dbReference>
<feature type="chain" id="PRO_5045179764" evidence="4">
    <location>
        <begin position="30"/>
        <end position="514"/>
    </location>
</feature>
<comment type="similarity">
    <text evidence="1">Belongs to the peptidase S33 family.</text>
</comment>